<keyword evidence="10" id="KW-1185">Reference proteome</keyword>
<comment type="similarity">
    <text evidence="7">Belongs to the binding-protein-dependent transport system permease family.</text>
</comment>
<keyword evidence="3" id="KW-1003">Cell membrane</keyword>
<dbReference type="Pfam" id="PF00528">
    <property type="entry name" value="BPD_transp_1"/>
    <property type="match status" value="1"/>
</dbReference>
<feature type="domain" description="ABC transmembrane type-1" evidence="8">
    <location>
        <begin position="59"/>
        <end position="239"/>
    </location>
</feature>
<dbReference type="PANTHER" id="PTHR30151">
    <property type="entry name" value="ALKANE SULFONATE ABC TRANSPORTER-RELATED, MEMBRANE SUBUNIT"/>
    <property type="match status" value="1"/>
</dbReference>
<dbReference type="CDD" id="cd06261">
    <property type="entry name" value="TM_PBP2"/>
    <property type="match status" value="1"/>
</dbReference>
<dbReference type="SUPFAM" id="SSF161098">
    <property type="entry name" value="MetI-like"/>
    <property type="match status" value="1"/>
</dbReference>
<keyword evidence="4 7" id="KW-0812">Transmembrane</keyword>
<dbReference type="Gene3D" id="1.10.3720.10">
    <property type="entry name" value="MetI-like"/>
    <property type="match status" value="1"/>
</dbReference>
<evidence type="ECO:0000256" key="2">
    <source>
        <dbReference type="ARBA" id="ARBA00022448"/>
    </source>
</evidence>
<evidence type="ECO:0000256" key="1">
    <source>
        <dbReference type="ARBA" id="ARBA00004651"/>
    </source>
</evidence>
<accession>A0ABN7RMN7</accession>
<feature type="transmembrane region" description="Helical" evidence="7">
    <location>
        <begin position="221"/>
        <end position="242"/>
    </location>
</feature>
<dbReference type="RefSeq" id="WP_213483282.1">
    <property type="nucleotide sequence ID" value="NZ_CAJRAY010000008.1"/>
</dbReference>
<dbReference type="EMBL" id="CAJRAY010000008">
    <property type="protein sequence ID" value="CAG5078351.1"/>
    <property type="molecule type" value="Genomic_DNA"/>
</dbReference>
<dbReference type="InterPro" id="IPR035906">
    <property type="entry name" value="MetI-like_sf"/>
</dbReference>
<sequence>MGNKWMRGWPPLAVIALCAAAWEAAVRLFAIEPYILPSPSAIVREAMQPNVWPRLEMHTLATVWRTLTGLALGVLAGTLLAAVIHLVPGARRAAAPLLVLSQTVPYIVLVPLLLIWLGFGDEPKIVLIMLVCFFPVTVAMLTGLRECDPALRGYLAMIGADRWTIFAKLELPNAVPYLFSGFRIAAAYSVTTTVAAEWFGGGSGLGYYIKLSYSGFQTGRVFAGTIIIIAFSMLMFGLAALIERLVVRWKPEAERRGGHGAGA</sequence>
<evidence type="ECO:0000256" key="3">
    <source>
        <dbReference type="ARBA" id="ARBA00022475"/>
    </source>
</evidence>
<proteinExistence type="inferred from homology"/>
<keyword evidence="5 7" id="KW-1133">Transmembrane helix</keyword>
<feature type="transmembrane region" description="Helical" evidence="7">
    <location>
        <begin position="125"/>
        <end position="144"/>
    </location>
</feature>
<feature type="transmembrane region" description="Helical" evidence="7">
    <location>
        <begin position="185"/>
        <end position="209"/>
    </location>
</feature>
<protein>
    <submittedName>
        <fullName evidence="9">Uncharacterized ABC transporter permease protein ytlD</fullName>
    </submittedName>
</protein>
<organism evidence="9 10">
    <name type="scientific">Thermobacillus xylanilyticus</name>
    <dbReference type="NCBI Taxonomy" id="76633"/>
    <lineage>
        <taxon>Bacteria</taxon>
        <taxon>Bacillati</taxon>
        <taxon>Bacillota</taxon>
        <taxon>Bacilli</taxon>
        <taxon>Bacillales</taxon>
        <taxon>Paenibacillaceae</taxon>
        <taxon>Thermobacillus</taxon>
    </lineage>
</organism>
<dbReference type="Proteomes" id="UP000681526">
    <property type="component" value="Unassembled WGS sequence"/>
</dbReference>
<evidence type="ECO:0000259" key="8">
    <source>
        <dbReference type="PROSITE" id="PS50928"/>
    </source>
</evidence>
<dbReference type="PANTHER" id="PTHR30151:SF20">
    <property type="entry name" value="ABC TRANSPORTER PERMEASE PROTEIN HI_0355-RELATED"/>
    <property type="match status" value="1"/>
</dbReference>
<comment type="caution">
    <text evidence="9">The sequence shown here is derived from an EMBL/GenBank/DDBJ whole genome shotgun (WGS) entry which is preliminary data.</text>
</comment>
<dbReference type="InterPro" id="IPR000515">
    <property type="entry name" value="MetI-like"/>
</dbReference>
<evidence type="ECO:0000256" key="4">
    <source>
        <dbReference type="ARBA" id="ARBA00022692"/>
    </source>
</evidence>
<keyword evidence="6 7" id="KW-0472">Membrane</keyword>
<evidence type="ECO:0000313" key="10">
    <source>
        <dbReference type="Proteomes" id="UP000681526"/>
    </source>
</evidence>
<reference evidence="9 10" key="1">
    <citation type="submission" date="2021-04" db="EMBL/GenBank/DDBJ databases">
        <authorList>
            <person name="Rakotoarivonina H."/>
        </authorList>
    </citation>
    <scope>NUCLEOTIDE SEQUENCE [LARGE SCALE GENOMIC DNA]</scope>
    <source>
        <strain evidence="9 10">XE</strain>
    </source>
</reference>
<evidence type="ECO:0000313" key="9">
    <source>
        <dbReference type="EMBL" id="CAG5078351.1"/>
    </source>
</evidence>
<keyword evidence="2 7" id="KW-0813">Transport</keyword>
<dbReference type="PROSITE" id="PS50928">
    <property type="entry name" value="ABC_TM1"/>
    <property type="match status" value="1"/>
</dbReference>
<feature type="transmembrane region" description="Helical" evidence="7">
    <location>
        <begin position="94"/>
        <end position="119"/>
    </location>
</feature>
<evidence type="ECO:0000256" key="5">
    <source>
        <dbReference type="ARBA" id="ARBA00022989"/>
    </source>
</evidence>
<name>A0ABN7RMN7_THEXY</name>
<feature type="transmembrane region" description="Helical" evidence="7">
    <location>
        <begin position="63"/>
        <end position="87"/>
    </location>
</feature>
<evidence type="ECO:0000256" key="7">
    <source>
        <dbReference type="RuleBase" id="RU363032"/>
    </source>
</evidence>
<evidence type="ECO:0000256" key="6">
    <source>
        <dbReference type="ARBA" id="ARBA00023136"/>
    </source>
</evidence>
<gene>
    <name evidence="9" type="primary">txxe 485-ytlD1</name>
    <name evidence="9" type="ORF">TXXE_02210</name>
</gene>
<comment type="subcellular location">
    <subcellularLocation>
        <location evidence="1 7">Cell membrane</location>
        <topology evidence="1 7">Multi-pass membrane protein</topology>
    </subcellularLocation>
</comment>